<keyword evidence="2" id="KW-1133">Transmembrane helix</keyword>
<feature type="region of interest" description="Disordered" evidence="1">
    <location>
        <begin position="164"/>
        <end position="186"/>
    </location>
</feature>
<feature type="region of interest" description="Disordered" evidence="1">
    <location>
        <begin position="507"/>
        <end position="540"/>
    </location>
</feature>
<feature type="compositionally biased region" description="Basic and acidic residues" evidence="1">
    <location>
        <begin position="176"/>
        <end position="186"/>
    </location>
</feature>
<reference evidence="5" key="1">
    <citation type="submission" date="2018-06" db="EMBL/GenBank/DDBJ databases">
        <authorList>
            <person name="Guldener U."/>
        </authorList>
    </citation>
    <scope>NUCLEOTIDE SEQUENCE [LARGE SCALE GENOMIC DNA]</scope>
    <source>
        <strain evidence="5">UTAD17</strain>
    </source>
</reference>
<dbReference type="EMBL" id="UFAJ01001138">
    <property type="protein sequence ID" value="SSD62101.1"/>
    <property type="molecule type" value="Genomic_DNA"/>
</dbReference>
<name>A0A376BBY5_9ASCO</name>
<proteinExistence type="predicted"/>
<feature type="transmembrane region" description="Helical" evidence="2">
    <location>
        <begin position="118"/>
        <end position="142"/>
    </location>
</feature>
<dbReference type="InterPro" id="IPR018571">
    <property type="entry name" value="Membrane_anchor_Opy2_N"/>
</dbReference>
<feature type="compositionally biased region" description="Polar residues" evidence="1">
    <location>
        <begin position="401"/>
        <end position="412"/>
    </location>
</feature>
<evidence type="ECO:0000256" key="2">
    <source>
        <dbReference type="SAM" id="Phobius"/>
    </source>
</evidence>
<feature type="region of interest" description="Disordered" evidence="1">
    <location>
        <begin position="469"/>
        <end position="493"/>
    </location>
</feature>
<evidence type="ECO:0000313" key="4">
    <source>
        <dbReference type="EMBL" id="SSD62101.1"/>
    </source>
</evidence>
<keyword evidence="5" id="KW-1185">Reference proteome</keyword>
<evidence type="ECO:0000256" key="1">
    <source>
        <dbReference type="SAM" id="MobiDB-lite"/>
    </source>
</evidence>
<dbReference type="VEuPathDB" id="FungiDB:SCODWIG_03863"/>
<organism evidence="4 5">
    <name type="scientific">Saccharomycodes ludwigii</name>
    <dbReference type="NCBI Taxonomy" id="36035"/>
    <lineage>
        <taxon>Eukaryota</taxon>
        <taxon>Fungi</taxon>
        <taxon>Dikarya</taxon>
        <taxon>Ascomycota</taxon>
        <taxon>Saccharomycotina</taxon>
        <taxon>Saccharomycetes</taxon>
        <taxon>Saccharomycodales</taxon>
        <taxon>Saccharomycodaceae</taxon>
        <taxon>Saccharomycodes</taxon>
    </lineage>
</organism>
<feature type="compositionally biased region" description="Acidic residues" evidence="1">
    <location>
        <begin position="469"/>
        <end position="479"/>
    </location>
</feature>
<feature type="compositionally biased region" description="Basic and acidic residues" evidence="1">
    <location>
        <begin position="507"/>
        <end position="526"/>
    </location>
</feature>
<dbReference type="Proteomes" id="UP000262825">
    <property type="component" value="Unassembled WGS sequence"/>
</dbReference>
<protein>
    <recommendedName>
        <fullName evidence="3">Membrane anchor Opy2 N-terminal domain-containing protein</fullName>
    </recommendedName>
</protein>
<dbReference type="AlphaFoldDB" id="A0A376BBY5"/>
<feature type="domain" description="Membrane anchor Opy2 N-terminal" evidence="3">
    <location>
        <begin position="31"/>
        <end position="64"/>
    </location>
</feature>
<sequence>MPSMLSPTKVYYKRDTIVSSVIPTGTSSNGCVECPSTLECPICSSDEYCVMSALTCEECPTVYCAKKDGSDNDYYSSSADATASTSDATAASSTSAISGTSTSGSSSHSKNGNDGAKIGGIVGGVVGGISFIVLLTLLYLYYKYYTKMKYKKQCLLLEEEKFNQQHQHPDNTSNESENKDNYTDHGYDAVVGGDNVSGEKFMMNDLNTNDTNDNNLNADVTYMDTEIVNNNNTNIKGRIHNKNGNMSMSDHNNNNGANINIYMHSDINNNDKNEHGHTIINKKSLATLNKSLKDTHDNSRSVVINDETSSVAASNILPVTYIPGVRAGAPQPPTPALTKYTANQLRGRNHTQNNRFNDVKSHITLGSSILDDLDYQEDLVSNDTKKTNKNTNDGISEKYNKNNGTRGGNTVLSSKSNQKGSVSSYDKGNTILDVNLPVDNNKNRLAYEDQPTIAILRGRPKLVQINEEEENDFEDEENNANENDNARSQHSSEGSFIIELSVPDGIREQQQKQEPSEGDKQTEQDNNHGSSTINVIIPNDTIQDSINIEESSSPFRDHFEIKQ</sequence>
<dbReference type="Pfam" id="PF09463">
    <property type="entry name" value="Opy2"/>
    <property type="match status" value="1"/>
</dbReference>
<feature type="region of interest" description="Disordered" evidence="1">
    <location>
        <begin position="383"/>
        <end position="429"/>
    </location>
</feature>
<evidence type="ECO:0000259" key="3">
    <source>
        <dbReference type="Pfam" id="PF09463"/>
    </source>
</evidence>
<keyword evidence="2" id="KW-0812">Transmembrane</keyword>
<gene>
    <name evidence="4" type="ORF">SCODWIG_03863</name>
</gene>
<evidence type="ECO:0000313" key="5">
    <source>
        <dbReference type="Proteomes" id="UP000262825"/>
    </source>
</evidence>
<feature type="compositionally biased region" description="Polar residues" evidence="1">
    <location>
        <begin position="527"/>
        <end position="540"/>
    </location>
</feature>
<feature type="compositionally biased region" description="Low complexity" evidence="1">
    <location>
        <begin position="413"/>
        <end position="424"/>
    </location>
</feature>
<keyword evidence="2" id="KW-0472">Membrane</keyword>
<accession>A0A376BBY5</accession>